<dbReference type="Proteomes" id="UP000031488">
    <property type="component" value="Unassembled WGS sequence"/>
</dbReference>
<feature type="transmembrane region" description="Helical" evidence="1">
    <location>
        <begin position="256"/>
        <end position="273"/>
    </location>
</feature>
<keyword evidence="3" id="KW-1185">Reference proteome</keyword>
<reference evidence="2 3" key="1">
    <citation type="submission" date="2014-11" db="EMBL/GenBank/DDBJ databases">
        <title>Draft Genome Sequence of Brevibacterium linens AE038-8.</title>
        <authorList>
            <person name="Maizel D."/>
            <person name="Utturkar S.M."/>
            <person name="Brown S.D."/>
            <person name="Ferrero M."/>
            <person name="Rosen B.P."/>
        </authorList>
    </citation>
    <scope>NUCLEOTIDE SEQUENCE [LARGE SCALE GENOMIC DNA]</scope>
    <source>
        <strain evidence="2 3">AE038-8</strain>
    </source>
</reference>
<dbReference type="RefSeq" id="WP_039212658.1">
    <property type="nucleotide sequence ID" value="NZ_JTJZ01000025.1"/>
</dbReference>
<dbReference type="AlphaFoldDB" id="A0A0B9A477"/>
<keyword evidence="1" id="KW-1133">Transmembrane helix</keyword>
<keyword evidence="1" id="KW-0472">Membrane</keyword>
<sequence length="332" mass="36147">MDPNLLVQLHGDAWLELSALAKKNTLTPKQTTRFLELYRAASKDLSRITTVAPDSLEAARLSAIVHRSRNHLSSVPSGGLSGIARFFVISLPLSLYRLRWDFVIVAAGFLAVAVLSGIWAGTHPEVLETFGDREFRRQFAEHDFVDYYKENPNGFFAVGVWTNNAWIAVQFVLLGITGAYVIVGLFSNAVNVGFSGAMMFEFDRASDFFLYILPHGIPEISCIILAAAAGLRLFFAWVISGPRLRRDKLASEARSLLVVAGGLVLLLLGSGLIEGFVTPNPIPPALKIAIGVAYTAAVVVYAWYFGRRASAAGLSADLDEHQAGYAVISTNR</sequence>
<keyword evidence="1" id="KW-0812">Transmembrane</keyword>
<dbReference type="STRING" id="1703.BLSMQ_1507"/>
<dbReference type="Pfam" id="PF01944">
    <property type="entry name" value="SpoIIM"/>
    <property type="match status" value="1"/>
</dbReference>
<dbReference type="PANTHER" id="PTHR35337:SF1">
    <property type="entry name" value="SLR1478 PROTEIN"/>
    <property type="match status" value="1"/>
</dbReference>
<dbReference type="EMBL" id="JTJZ01000025">
    <property type="protein sequence ID" value="KHS50163.1"/>
    <property type="molecule type" value="Genomic_DNA"/>
</dbReference>
<comment type="caution">
    <text evidence="2">The sequence shown here is derived from an EMBL/GenBank/DDBJ whole genome shotgun (WGS) entry which is preliminary data.</text>
</comment>
<dbReference type="InterPro" id="IPR002798">
    <property type="entry name" value="SpoIIM-like"/>
</dbReference>
<feature type="transmembrane region" description="Helical" evidence="1">
    <location>
        <begin position="285"/>
        <end position="305"/>
    </location>
</feature>
<evidence type="ECO:0008006" key="4">
    <source>
        <dbReference type="Google" id="ProtNLM"/>
    </source>
</evidence>
<organism evidence="2 3">
    <name type="scientific">Brevibacterium linens</name>
    <dbReference type="NCBI Taxonomy" id="1703"/>
    <lineage>
        <taxon>Bacteria</taxon>
        <taxon>Bacillati</taxon>
        <taxon>Actinomycetota</taxon>
        <taxon>Actinomycetes</taxon>
        <taxon>Micrococcales</taxon>
        <taxon>Brevibacteriaceae</taxon>
        <taxon>Brevibacterium</taxon>
    </lineage>
</organism>
<proteinExistence type="predicted"/>
<evidence type="ECO:0000313" key="3">
    <source>
        <dbReference type="Proteomes" id="UP000031488"/>
    </source>
</evidence>
<evidence type="ECO:0000313" key="2">
    <source>
        <dbReference type="EMBL" id="KHS50163.1"/>
    </source>
</evidence>
<feature type="transmembrane region" description="Helical" evidence="1">
    <location>
        <begin position="208"/>
        <end position="235"/>
    </location>
</feature>
<dbReference type="PANTHER" id="PTHR35337">
    <property type="entry name" value="SLR1478 PROTEIN"/>
    <property type="match status" value="1"/>
</dbReference>
<dbReference type="PATRIC" id="fig|1703.6.peg.3429"/>
<evidence type="ECO:0000256" key="1">
    <source>
        <dbReference type="SAM" id="Phobius"/>
    </source>
</evidence>
<gene>
    <name evidence="2" type="ORF">AE0388_0102</name>
</gene>
<name>A0A0B9A477_BRELN</name>
<feature type="transmembrane region" description="Helical" evidence="1">
    <location>
        <begin position="102"/>
        <end position="120"/>
    </location>
</feature>
<protein>
    <recommendedName>
        <fullName evidence="4">Stage II sporulation protein M</fullName>
    </recommendedName>
</protein>
<accession>A0A0B9A477</accession>
<dbReference type="OrthoDB" id="5243448at2"/>